<gene>
    <name evidence="1" type="ORF">F1188_04870</name>
</gene>
<evidence type="ECO:0000313" key="1">
    <source>
        <dbReference type="EMBL" id="KAA5606669.1"/>
    </source>
</evidence>
<dbReference type="OrthoDB" id="7421654at2"/>
<dbReference type="EMBL" id="VWPJ01000003">
    <property type="protein sequence ID" value="KAA5606669.1"/>
    <property type="molecule type" value="Genomic_DNA"/>
</dbReference>
<dbReference type="CDD" id="cd11374">
    <property type="entry name" value="CE4_u10"/>
    <property type="match status" value="1"/>
</dbReference>
<dbReference type="AlphaFoldDB" id="A0A5M6IFZ1"/>
<protein>
    <submittedName>
        <fullName evidence="1">DUF2334 domain-containing protein</fullName>
    </submittedName>
</protein>
<keyword evidence="2" id="KW-1185">Reference proteome</keyword>
<comment type="caution">
    <text evidence="1">The sequence shown here is derived from an EMBL/GenBank/DDBJ whole genome shotgun (WGS) entry which is preliminary data.</text>
</comment>
<dbReference type="InterPro" id="IPR011330">
    <property type="entry name" value="Glyco_hydro/deAcase_b/a-brl"/>
</dbReference>
<name>A0A5M6IFZ1_9PROT</name>
<proteinExistence type="predicted"/>
<evidence type="ECO:0000313" key="2">
    <source>
        <dbReference type="Proteomes" id="UP000324065"/>
    </source>
</evidence>
<dbReference type="Gene3D" id="3.20.20.370">
    <property type="entry name" value="Glycoside hydrolase/deacetylase"/>
    <property type="match status" value="1"/>
</dbReference>
<dbReference type="GO" id="GO:0005975">
    <property type="term" value="P:carbohydrate metabolic process"/>
    <property type="evidence" value="ECO:0007669"/>
    <property type="project" value="InterPro"/>
</dbReference>
<sequence length="227" mass="25364">MRNGSLRPIVSLHDVMPDRLDPVADLLALLERHGAGPVDLLVVPGLDWRPAQIDTLRRWQRAGHRLAGHGWCHRAAHVRGLGHRLHSLLISRDVAEHLALDTDGIADLIARCHAWFGAHDLPDPALYVPPAWALGRVPRDRLAALPFESYEVFTGRIEARTGRLTLVPMVGFEADTVVRVGPVRIWNALNHGHARFWGTPLRVAIHPHDLSHRLAGHLRRRIETGFA</sequence>
<dbReference type="Pfam" id="PF10096">
    <property type="entry name" value="DUF2334"/>
    <property type="match status" value="1"/>
</dbReference>
<dbReference type="Proteomes" id="UP000324065">
    <property type="component" value="Unassembled WGS sequence"/>
</dbReference>
<dbReference type="SUPFAM" id="SSF88713">
    <property type="entry name" value="Glycoside hydrolase/deacetylase"/>
    <property type="match status" value="1"/>
</dbReference>
<accession>A0A5M6IFZ1</accession>
<dbReference type="RefSeq" id="WP_150061270.1">
    <property type="nucleotide sequence ID" value="NZ_JACHII010000005.1"/>
</dbReference>
<dbReference type="InterPro" id="IPR018763">
    <property type="entry name" value="DUF2334"/>
</dbReference>
<organism evidence="1 2">
    <name type="scientific">Roseospira marina</name>
    <dbReference type="NCBI Taxonomy" id="140057"/>
    <lineage>
        <taxon>Bacteria</taxon>
        <taxon>Pseudomonadati</taxon>
        <taxon>Pseudomonadota</taxon>
        <taxon>Alphaproteobacteria</taxon>
        <taxon>Rhodospirillales</taxon>
        <taxon>Rhodospirillaceae</taxon>
        <taxon>Roseospira</taxon>
    </lineage>
</organism>
<reference evidence="1 2" key="1">
    <citation type="submission" date="2019-09" db="EMBL/GenBank/DDBJ databases">
        <title>Genome sequence of Roseospira marina, one of the more divergent members of the non-sulfur purple photosynthetic bacterial family, the Rhodospirillaceae.</title>
        <authorList>
            <person name="Meyer T."/>
            <person name="Kyndt J."/>
        </authorList>
    </citation>
    <scope>NUCLEOTIDE SEQUENCE [LARGE SCALE GENOMIC DNA]</scope>
    <source>
        <strain evidence="1 2">DSM 15113</strain>
    </source>
</reference>